<comment type="similarity">
    <text evidence="2">Belongs to the amino acid-polyamine-organocation (APC) superfamily. Amino acid transporter (AAT) (TC 2.A.3.1) family.</text>
</comment>
<evidence type="ECO:0000256" key="5">
    <source>
        <dbReference type="ARBA" id="ARBA00022970"/>
    </source>
</evidence>
<gene>
    <name evidence="10" type="primary">rocC</name>
    <name evidence="10" type="ORF">RN50_02137</name>
</gene>
<proteinExistence type="inferred from homology"/>
<feature type="transmembrane region" description="Helical" evidence="8">
    <location>
        <begin position="264"/>
        <end position="284"/>
    </location>
</feature>
<keyword evidence="3" id="KW-0813">Transport</keyword>
<dbReference type="GO" id="GO:0016020">
    <property type="term" value="C:membrane"/>
    <property type="evidence" value="ECO:0007669"/>
    <property type="project" value="UniProtKB-SubCell"/>
</dbReference>
<feature type="transmembrane region" description="Helical" evidence="8">
    <location>
        <begin position="144"/>
        <end position="166"/>
    </location>
</feature>
<keyword evidence="11" id="KW-1185">Reference proteome</keyword>
<feature type="transmembrane region" description="Helical" evidence="8">
    <location>
        <begin position="178"/>
        <end position="197"/>
    </location>
</feature>
<feature type="transmembrane region" description="Helical" evidence="8">
    <location>
        <begin position="104"/>
        <end position="124"/>
    </location>
</feature>
<dbReference type="GO" id="GO:0006865">
    <property type="term" value="P:amino acid transport"/>
    <property type="evidence" value="ECO:0007669"/>
    <property type="project" value="UniProtKB-KW"/>
</dbReference>
<evidence type="ECO:0000259" key="9">
    <source>
        <dbReference type="Pfam" id="PF00324"/>
    </source>
</evidence>
<dbReference type="Pfam" id="PF00324">
    <property type="entry name" value="AA_permease"/>
    <property type="match status" value="1"/>
</dbReference>
<evidence type="ECO:0000256" key="1">
    <source>
        <dbReference type="ARBA" id="ARBA00004141"/>
    </source>
</evidence>
<feature type="transmembrane region" description="Helical" evidence="8">
    <location>
        <begin position="426"/>
        <end position="447"/>
    </location>
</feature>
<name>A0A0F0KHC6_9MICO</name>
<feature type="transmembrane region" description="Helical" evidence="8">
    <location>
        <begin position="217"/>
        <end position="236"/>
    </location>
</feature>
<dbReference type="Proteomes" id="UP000033572">
    <property type="component" value="Unassembled WGS sequence"/>
</dbReference>
<dbReference type="PATRIC" id="fig|104336.4.peg.2181"/>
<feature type="transmembrane region" description="Helical" evidence="8">
    <location>
        <begin position="63"/>
        <end position="92"/>
    </location>
</feature>
<dbReference type="EMBL" id="JYIU01000043">
    <property type="protein sequence ID" value="KJL20292.1"/>
    <property type="molecule type" value="Genomic_DNA"/>
</dbReference>
<evidence type="ECO:0000256" key="3">
    <source>
        <dbReference type="ARBA" id="ARBA00022448"/>
    </source>
</evidence>
<evidence type="ECO:0000256" key="2">
    <source>
        <dbReference type="ARBA" id="ARBA00008583"/>
    </source>
</evidence>
<dbReference type="InterPro" id="IPR004841">
    <property type="entry name" value="AA-permease/SLC12A_dom"/>
</dbReference>
<dbReference type="GO" id="GO:0055085">
    <property type="term" value="P:transmembrane transport"/>
    <property type="evidence" value="ECO:0007669"/>
    <property type="project" value="InterPro"/>
</dbReference>
<dbReference type="Gene3D" id="1.20.1740.10">
    <property type="entry name" value="Amino acid/polyamine transporter I"/>
    <property type="match status" value="1"/>
</dbReference>
<evidence type="ECO:0000256" key="6">
    <source>
        <dbReference type="ARBA" id="ARBA00022989"/>
    </source>
</evidence>
<evidence type="ECO:0000313" key="10">
    <source>
        <dbReference type="EMBL" id="KJL20292.1"/>
    </source>
</evidence>
<protein>
    <submittedName>
        <fullName evidence="10">Amino-acid permease RocC</fullName>
    </submittedName>
</protein>
<dbReference type="PIRSF" id="PIRSF006060">
    <property type="entry name" value="AA_transporter"/>
    <property type="match status" value="1"/>
</dbReference>
<feature type="transmembrane region" description="Helical" evidence="8">
    <location>
        <begin position="453"/>
        <end position="471"/>
    </location>
</feature>
<keyword evidence="5" id="KW-0029">Amino-acid transport</keyword>
<dbReference type="FunFam" id="1.20.1740.10:FF:000001">
    <property type="entry name" value="Amino acid permease"/>
    <property type="match status" value="1"/>
</dbReference>
<dbReference type="AlphaFoldDB" id="A0A0F0KHC6"/>
<dbReference type="PANTHER" id="PTHR43495">
    <property type="entry name" value="GABA PERMEASE"/>
    <property type="match status" value="1"/>
</dbReference>
<dbReference type="KEGG" id="mfol:DXT68_01450"/>
<feature type="transmembrane region" description="Helical" evidence="8">
    <location>
        <begin position="354"/>
        <end position="374"/>
    </location>
</feature>
<evidence type="ECO:0000256" key="4">
    <source>
        <dbReference type="ARBA" id="ARBA00022692"/>
    </source>
</evidence>
<feature type="transmembrane region" description="Helical" evidence="8">
    <location>
        <begin position="309"/>
        <end position="334"/>
    </location>
</feature>
<reference evidence="10 11" key="1">
    <citation type="submission" date="2015-02" db="EMBL/GenBank/DDBJ databases">
        <title>Draft genome sequences of ten Microbacterium spp. with emphasis on heavy metal contaminated environments.</title>
        <authorList>
            <person name="Corretto E."/>
        </authorList>
    </citation>
    <scope>NUCLEOTIDE SEQUENCE [LARGE SCALE GENOMIC DNA]</scope>
    <source>
        <strain evidence="10 11">DSM 12966</strain>
    </source>
</reference>
<sequence>MTPLPGEKSLPNVLPHTTATQVPLRRLQRTMDARHLIMIALGGVIGSGLFLSSGYTISQAGPLGAIIAYLIGAFVVYLVMACLGELAVAYPVSGAFHIYASRSIGPATGFTTAWLYWLCWVVALGSEFTASGILMQRWFPGVPVWLWCLIFAAVLFLLNAISARVFGEAEFWFSLVKVVAIVGLIVLGAAAIFGFTPLSPEHPPALLFSNFETPGGLFPNGFSGVIVTALAVFYAFSGSELIGVAAGETKDPAKNIPRALRSTVLRLVVLFVGAIAVIAAILPYDQASVTSSPFVDVFQYVGVPYAADIMNFVIITALLSAGNSGLFSCARMLFSLAEEGHAPKAFTRLTRRGVPLIALSVSILIGLVSLLTSVMAAGTVYLVLVSIAGFAVVAVWMSIVASQFFHRRRFVREGGRVQDLAYRTPLYPALPIVAFSLLLISIVAIAFDPNQVAALYFGIPFVGACYLYFWWRHGRRGAREVSHDHEAESVEA</sequence>
<comment type="subcellular location">
    <subcellularLocation>
        <location evidence="1">Membrane</location>
        <topology evidence="1">Multi-pass membrane protein</topology>
    </subcellularLocation>
</comment>
<evidence type="ECO:0000256" key="8">
    <source>
        <dbReference type="SAM" id="Phobius"/>
    </source>
</evidence>
<dbReference type="RefSeq" id="WP_082068949.1">
    <property type="nucleotide sequence ID" value="NZ_CP031425.1"/>
</dbReference>
<accession>A0A0F0KHC6</accession>
<keyword evidence="6 8" id="KW-1133">Transmembrane helix</keyword>
<keyword evidence="4 8" id="KW-0812">Transmembrane</keyword>
<dbReference type="PANTHER" id="PTHR43495:SF5">
    <property type="entry name" value="GAMMA-AMINOBUTYRIC ACID PERMEASE"/>
    <property type="match status" value="1"/>
</dbReference>
<evidence type="ECO:0000256" key="7">
    <source>
        <dbReference type="ARBA" id="ARBA00023136"/>
    </source>
</evidence>
<organism evidence="10 11">
    <name type="scientific">Microbacterium foliorum</name>
    <dbReference type="NCBI Taxonomy" id="104336"/>
    <lineage>
        <taxon>Bacteria</taxon>
        <taxon>Bacillati</taxon>
        <taxon>Actinomycetota</taxon>
        <taxon>Actinomycetes</taxon>
        <taxon>Micrococcales</taxon>
        <taxon>Microbacteriaceae</taxon>
        <taxon>Microbacterium</taxon>
    </lineage>
</organism>
<keyword evidence="7 8" id="KW-0472">Membrane</keyword>
<comment type="caution">
    <text evidence="10">The sequence shown here is derived from an EMBL/GenBank/DDBJ whole genome shotgun (WGS) entry which is preliminary data.</text>
</comment>
<feature type="transmembrane region" description="Helical" evidence="8">
    <location>
        <begin position="380"/>
        <end position="405"/>
    </location>
</feature>
<feature type="transmembrane region" description="Helical" evidence="8">
    <location>
        <begin position="35"/>
        <end position="57"/>
    </location>
</feature>
<evidence type="ECO:0000313" key="11">
    <source>
        <dbReference type="Proteomes" id="UP000033572"/>
    </source>
</evidence>
<dbReference type="InterPro" id="IPR004840">
    <property type="entry name" value="Amino_acid_permease_CS"/>
</dbReference>
<dbReference type="GeneID" id="94443047"/>
<feature type="domain" description="Amino acid permease/ SLC12A" evidence="9">
    <location>
        <begin position="35"/>
        <end position="473"/>
    </location>
</feature>
<dbReference type="PROSITE" id="PS00218">
    <property type="entry name" value="AMINO_ACID_PERMEASE_1"/>
    <property type="match status" value="1"/>
</dbReference>